<dbReference type="AlphaFoldDB" id="A0A133PR29"/>
<protein>
    <recommendedName>
        <fullName evidence="4">Peptidase C39-like domain-containing protein</fullName>
    </recommendedName>
</protein>
<keyword evidence="1" id="KW-0732">Signal</keyword>
<organism evidence="2">
    <name type="scientific">Peptoniphilus harei</name>
    <dbReference type="NCBI Taxonomy" id="54005"/>
    <lineage>
        <taxon>Bacteria</taxon>
        <taxon>Bacillati</taxon>
        <taxon>Bacillota</taxon>
        <taxon>Tissierellia</taxon>
        <taxon>Tissierellales</taxon>
        <taxon>Peptoniphilaceae</taxon>
        <taxon>Peptoniphilus</taxon>
    </lineage>
</organism>
<feature type="signal peptide" evidence="1">
    <location>
        <begin position="1"/>
        <end position="24"/>
    </location>
</feature>
<reference evidence="2 3" key="1">
    <citation type="submission" date="2016-01" db="EMBL/GenBank/DDBJ databases">
        <authorList>
            <person name="Oliw E.H."/>
        </authorList>
    </citation>
    <scope>NUCLEOTIDE SEQUENCE [LARGE SCALE GENOMIC DNA]</scope>
    <source>
        <strain evidence="2 3">CMW7756A</strain>
    </source>
</reference>
<evidence type="ECO:0008006" key="4">
    <source>
        <dbReference type="Google" id="ProtNLM"/>
    </source>
</evidence>
<accession>A0A133PR29</accession>
<proteinExistence type="predicted"/>
<evidence type="ECO:0000313" key="2">
    <source>
        <dbReference type="EMBL" id="KXA31088.1"/>
    </source>
</evidence>
<dbReference type="EMBL" id="LRQE01000020">
    <property type="protein sequence ID" value="KXA31088.1"/>
    <property type="molecule type" value="Genomic_DNA"/>
</dbReference>
<gene>
    <name evidence="2" type="ORF">HMPREF3229_00528</name>
</gene>
<dbReference type="RefSeq" id="WP_060799785.1">
    <property type="nucleotide sequence ID" value="NZ_KQ957095.1"/>
</dbReference>
<evidence type="ECO:0000256" key="1">
    <source>
        <dbReference type="SAM" id="SignalP"/>
    </source>
</evidence>
<dbReference type="Proteomes" id="UP000070174">
    <property type="component" value="Unassembled WGS sequence"/>
</dbReference>
<dbReference type="PATRIC" id="fig|54005.3.peg.521"/>
<comment type="caution">
    <text evidence="2">The sequence shown here is derived from an EMBL/GenBank/DDBJ whole genome shotgun (WGS) entry which is preliminary data.</text>
</comment>
<sequence length="282" mass="33029">MKKRFTLLIAMVMLLTAMATNVFASSANNNSEVSPKEWQEWFNGLSKEEQLSVNYEPAQSQQSLRLSDEDMEWLNWYNSLSKEEQLAVNYVPSQVLKVFSANEVSKVNIDDLKLKEETKETIGLRSTKMPTGGYEFKYDPSYWNEKKEYANCYAYALNVVSRTRGHKLQPGEISGRIFESLSCRDIIDAAYRDMPKLDYKLRRSSYSERPGYREYKVALVVGRYDYHWYRQDKDGGWSHKRGLSELSYKDASGKYIYDPEECDRDYGNLSYPTFCGYYIIRY</sequence>
<feature type="chain" id="PRO_5007458286" description="Peptidase C39-like domain-containing protein" evidence="1">
    <location>
        <begin position="25"/>
        <end position="282"/>
    </location>
</feature>
<name>A0A133PR29_9FIRM</name>
<evidence type="ECO:0000313" key="3">
    <source>
        <dbReference type="Proteomes" id="UP000070174"/>
    </source>
</evidence>